<reference evidence="2 3" key="1">
    <citation type="journal article" date="2016" name="Nat. Commun.">
        <title>Thousands of microbial genomes shed light on interconnected biogeochemical processes in an aquifer system.</title>
        <authorList>
            <person name="Anantharaman K."/>
            <person name="Brown C.T."/>
            <person name="Hug L.A."/>
            <person name="Sharon I."/>
            <person name="Castelle C.J."/>
            <person name="Probst A.J."/>
            <person name="Thomas B.C."/>
            <person name="Singh A."/>
            <person name="Wilkins M.J."/>
            <person name="Karaoz U."/>
            <person name="Brodie E.L."/>
            <person name="Williams K.H."/>
            <person name="Hubbard S.S."/>
            <person name="Banfield J.F."/>
        </authorList>
    </citation>
    <scope>NUCLEOTIDE SEQUENCE [LARGE SCALE GENOMIC DNA]</scope>
</reference>
<organism evidence="2 3">
    <name type="scientific">Candidatus Lloydbacteria bacterium RIFCSPHIGHO2_01_FULL_49_22</name>
    <dbReference type="NCBI Taxonomy" id="1798658"/>
    <lineage>
        <taxon>Bacteria</taxon>
        <taxon>Candidatus Lloydiibacteriota</taxon>
    </lineage>
</organism>
<evidence type="ECO:0000256" key="1">
    <source>
        <dbReference type="SAM" id="Phobius"/>
    </source>
</evidence>
<feature type="transmembrane region" description="Helical" evidence="1">
    <location>
        <begin position="58"/>
        <end position="87"/>
    </location>
</feature>
<evidence type="ECO:0000313" key="3">
    <source>
        <dbReference type="Proteomes" id="UP000177122"/>
    </source>
</evidence>
<accession>A0A1G2D032</accession>
<keyword evidence="1" id="KW-1133">Transmembrane helix</keyword>
<keyword evidence="1" id="KW-0812">Transmembrane</keyword>
<dbReference type="Proteomes" id="UP000177122">
    <property type="component" value="Unassembled WGS sequence"/>
</dbReference>
<comment type="caution">
    <text evidence="2">The sequence shown here is derived from an EMBL/GenBank/DDBJ whole genome shotgun (WGS) entry which is preliminary data.</text>
</comment>
<keyword evidence="1" id="KW-0472">Membrane</keyword>
<name>A0A1G2D032_9BACT</name>
<gene>
    <name evidence="2" type="ORF">A2845_00390</name>
</gene>
<sequence>MKKKTFSFRTTESTSKFQYSQRLDEILGRSLYVGNKALLPNTSGGECPAEKRGRMAFILLNFSVAIGIVTKSVGFAILEKVILVLIYPHFL</sequence>
<dbReference type="AlphaFoldDB" id="A0A1G2D032"/>
<proteinExistence type="predicted"/>
<dbReference type="EMBL" id="MHLI01000004">
    <property type="protein sequence ID" value="OGZ06251.1"/>
    <property type="molecule type" value="Genomic_DNA"/>
</dbReference>
<evidence type="ECO:0000313" key="2">
    <source>
        <dbReference type="EMBL" id="OGZ06251.1"/>
    </source>
</evidence>
<protein>
    <submittedName>
        <fullName evidence="2">Uncharacterized protein</fullName>
    </submittedName>
</protein>